<evidence type="ECO:0000313" key="3">
    <source>
        <dbReference type="Proteomes" id="UP001158576"/>
    </source>
</evidence>
<name>A0ABN7T8I7_OIKDI</name>
<proteinExistence type="predicted"/>
<protein>
    <submittedName>
        <fullName evidence="2">Oidioi.mRNA.OKI2018_I69.chr2.g5944.t1.cds</fullName>
    </submittedName>
</protein>
<organism evidence="2 3">
    <name type="scientific">Oikopleura dioica</name>
    <name type="common">Tunicate</name>
    <dbReference type="NCBI Taxonomy" id="34765"/>
    <lineage>
        <taxon>Eukaryota</taxon>
        <taxon>Metazoa</taxon>
        <taxon>Chordata</taxon>
        <taxon>Tunicata</taxon>
        <taxon>Appendicularia</taxon>
        <taxon>Copelata</taxon>
        <taxon>Oikopleuridae</taxon>
        <taxon>Oikopleura</taxon>
    </lineage>
</organism>
<accession>A0ABN7T8I7</accession>
<keyword evidence="3" id="KW-1185">Reference proteome</keyword>
<evidence type="ECO:0000256" key="1">
    <source>
        <dbReference type="SAM" id="Coils"/>
    </source>
</evidence>
<reference evidence="2 3" key="1">
    <citation type="submission" date="2021-04" db="EMBL/GenBank/DDBJ databases">
        <authorList>
            <person name="Bliznina A."/>
        </authorList>
    </citation>
    <scope>NUCLEOTIDE SEQUENCE [LARGE SCALE GENOMIC DNA]</scope>
</reference>
<sequence length="162" mass="19077">MEIEKVELSQLEDTLSEAAPRGLNETLRRIREEADTDMHIQLRVAEHDLVTKLQALKNNNSKLSELQQKYAEWQKWQEELKAQNQQLMEKHSIVEQNFRISEAKKRELDEKTQMLEECLERANAGLEQAKDDFQITKVKNRRRSEAIGARSSLRKEFLKSLE</sequence>
<dbReference type="EMBL" id="OU015567">
    <property type="protein sequence ID" value="CAG5111664.1"/>
    <property type="molecule type" value="Genomic_DNA"/>
</dbReference>
<keyword evidence="1" id="KW-0175">Coiled coil</keyword>
<dbReference type="Proteomes" id="UP001158576">
    <property type="component" value="Chromosome 2"/>
</dbReference>
<feature type="coiled-coil region" evidence="1">
    <location>
        <begin position="63"/>
        <end position="121"/>
    </location>
</feature>
<gene>
    <name evidence="2" type="ORF">OKIOD_LOCUS14709</name>
</gene>
<evidence type="ECO:0000313" key="2">
    <source>
        <dbReference type="EMBL" id="CAG5111664.1"/>
    </source>
</evidence>